<evidence type="ECO:0000256" key="6">
    <source>
        <dbReference type="ARBA" id="ARBA00023180"/>
    </source>
</evidence>
<dbReference type="EC" id="3.4.16.5" evidence="2"/>
<dbReference type="GO" id="GO:0004180">
    <property type="term" value="F:carboxypeptidase activity"/>
    <property type="evidence" value="ECO:0007669"/>
    <property type="project" value="UniProtKB-KW"/>
</dbReference>
<keyword evidence="9" id="KW-1185">Reference proteome</keyword>
<dbReference type="PANTHER" id="PTHR11802">
    <property type="entry name" value="SERINE PROTEASE FAMILY S10 SERINE CARBOXYPEPTIDASE"/>
    <property type="match status" value="1"/>
</dbReference>
<keyword evidence="6" id="KW-0325">Glycoprotein</keyword>
<dbReference type="Pfam" id="PF00450">
    <property type="entry name" value="Peptidase_S10"/>
    <property type="match status" value="1"/>
</dbReference>
<evidence type="ECO:0000256" key="3">
    <source>
        <dbReference type="ARBA" id="ARBA00022645"/>
    </source>
</evidence>
<dbReference type="PRINTS" id="PR00724">
    <property type="entry name" value="CRBOXYPTASEC"/>
</dbReference>
<evidence type="ECO:0000313" key="8">
    <source>
        <dbReference type="EMBL" id="CAK7898063.1"/>
    </source>
</evidence>
<dbReference type="InterPro" id="IPR001563">
    <property type="entry name" value="Peptidase_S10"/>
</dbReference>
<dbReference type="Proteomes" id="UP001497600">
    <property type="component" value="Chromosome B"/>
</dbReference>
<comment type="similarity">
    <text evidence="1">Belongs to the peptidase S10 family.</text>
</comment>
<evidence type="ECO:0000313" key="9">
    <source>
        <dbReference type="Proteomes" id="UP001497600"/>
    </source>
</evidence>
<dbReference type="SUPFAM" id="SSF53474">
    <property type="entry name" value="alpha/beta-Hydrolases"/>
    <property type="match status" value="1"/>
</dbReference>
<evidence type="ECO:0000256" key="7">
    <source>
        <dbReference type="SAM" id="SignalP"/>
    </source>
</evidence>
<sequence>MRVTFLAVFVTYSCAFKLQNPFSNDAAIDTFKQGIEIDDFLSAAGISTIQDKTHVHHLMDAWKDILKDLGPDALRRKIDQYTRGFIVETPAGDTSFKLNEEIATDYEAVNHPKFSSYQLRVKESNPEALKLDSVRQFTGYLDLLDADRHFFYWFFESRNDPKTDPIILWLNGGPGCASSTGIFFELGPSSISADTEPVFNPHSWNSNASVIFLDQPAGAGYSYVGETGTRVGTSTAAAKDIYAFLELFFAKFPHFRNNKFHIAGESYSGHYIPAAGHEIITHKDRTFNLSSILIGNGIVDPLVQAGSFKPMACGEGGYKQVLTDEECANLDVLYDKYVPMAEACYKSMTPFACVPAALYYGKIKQPFYDTGLNKYDIRTSCEGKSDLCYPEIAHIDAYLDSDWVKEVLDIDPAVEMYETCSDEAEEPFNLSGDTQRPSHQYVAELLEHNVPVLLYSGDKDYTCNWLGGHMWSDKLDYSGQYEFQRATFKPFMTSKNAQAGEVKNYDIFTFLRVYDAGHMVPHDKPEVSLDFLNKWLSGDYSLGTKKTV</sequence>
<gene>
    <name evidence="8" type="primary">CPY1</name>
    <name evidence="8" type="ORF">CAAN4_B12750</name>
</gene>
<evidence type="ECO:0000256" key="4">
    <source>
        <dbReference type="ARBA" id="ARBA00022670"/>
    </source>
</evidence>
<keyword evidence="4" id="KW-0645">Protease</keyword>
<protein>
    <recommendedName>
        <fullName evidence="2">carboxypeptidase C</fullName>
        <ecNumber evidence="2">3.4.16.5</ecNumber>
    </recommendedName>
</protein>
<dbReference type="Gene3D" id="3.40.50.1820">
    <property type="entry name" value="alpha/beta hydrolase"/>
    <property type="match status" value="1"/>
</dbReference>
<dbReference type="InterPro" id="IPR033124">
    <property type="entry name" value="Ser_caboxypep_his_AS"/>
</dbReference>
<dbReference type="PANTHER" id="PTHR11802:SF113">
    <property type="entry name" value="SERINE CARBOXYPEPTIDASE CTSA-4.1"/>
    <property type="match status" value="1"/>
</dbReference>
<evidence type="ECO:0000256" key="2">
    <source>
        <dbReference type="ARBA" id="ARBA00012446"/>
    </source>
</evidence>
<dbReference type="Gene3D" id="1.10.287.410">
    <property type="match status" value="1"/>
</dbReference>
<keyword evidence="7" id="KW-0732">Signal</keyword>
<proteinExistence type="inferred from homology"/>
<feature type="chain" id="PRO_5045556028" description="carboxypeptidase C" evidence="7">
    <location>
        <begin position="16"/>
        <end position="548"/>
    </location>
</feature>
<name>A0ABP0EAX2_9ASCO</name>
<dbReference type="EMBL" id="OZ004254">
    <property type="protein sequence ID" value="CAK7898063.1"/>
    <property type="molecule type" value="Genomic_DNA"/>
</dbReference>
<organism evidence="8 9">
    <name type="scientific">[Candida] anglica</name>
    <dbReference type="NCBI Taxonomy" id="148631"/>
    <lineage>
        <taxon>Eukaryota</taxon>
        <taxon>Fungi</taxon>
        <taxon>Dikarya</taxon>
        <taxon>Ascomycota</taxon>
        <taxon>Saccharomycotina</taxon>
        <taxon>Pichiomycetes</taxon>
        <taxon>Debaryomycetaceae</taxon>
        <taxon>Kurtzmaniella</taxon>
    </lineage>
</organism>
<reference evidence="8 9" key="1">
    <citation type="submission" date="2024-01" db="EMBL/GenBank/DDBJ databases">
        <authorList>
            <consortium name="Genoscope - CEA"/>
            <person name="William W."/>
        </authorList>
    </citation>
    <scope>NUCLEOTIDE SEQUENCE [LARGE SCALE GENOMIC DNA]</scope>
    <source>
        <strain evidence="8 9">29B2s-10</strain>
    </source>
</reference>
<dbReference type="PROSITE" id="PS00560">
    <property type="entry name" value="CARBOXYPEPT_SER_HIS"/>
    <property type="match status" value="1"/>
</dbReference>
<keyword evidence="5" id="KW-0378">Hydrolase</keyword>
<keyword evidence="3 8" id="KW-0121">Carboxypeptidase</keyword>
<evidence type="ECO:0000256" key="5">
    <source>
        <dbReference type="ARBA" id="ARBA00022801"/>
    </source>
</evidence>
<accession>A0ABP0EAX2</accession>
<evidence type="ECO:0000256" key="1">
    <source>
        <dbReference type="ARBA" id="ARBA00009431"/>
    </source>
</evidence>
<feature type="signal peptide" evidence="7">
    <location>
        <begin position="1"/>
        <end position="15"/>
    </location>
</feature>
<dbReference type="InterPro" id="IPR029058">
    <property type="entry name" value="AB_hydrolase_fold"/>
</dbReference>